<accession>A0A0V0GY75</accession>
<proteinExistence type="predicted"/>
<sequence>MFQLVIYHLLAVNPLCDLVTFRFLGSCNNMMYHESQFCLNTLSGEGKIRKVPKFSSLNNFFPDIATTSSSGLFSRPYNLNFV</sequence>
<evidence type="ECO:0000313" key="1">
    <source>
        <dbReference type="EMBL" id="JAP13076.1"/>
    </source>
</evidence>
<dbReference type="EMBL" id="GEDG01028591">
    <property type="protein sequence ID" value="JAP13076.1"/>
    <property type="molecule type" value="Transcribed_RNA"/>
</dbReference>
<dbReference type="AlphaFoldDB" id="A0A0V0GY75"/>
<organism evidence="1">
    <name type="scientific">Solanum chacoense</name>
    <name type="common">Chaco potato</name>
    <dbReference type="NCBI Taxonomy" id="4108"/>
    <lineage>
        <taxon>Eukaryota</taxon>
        <taxon>Viridiplantae</taxon>
        <taxon>Streptophyta</taxon>
        <taxon>Embryophyta</taxon>
        <taxon>Tracheophyta</taxon>
        <taxon>Spermatophyta</taxon>
        <taxon>Magnoliopsida</taxon>
        <taxon>eudicotyledons</taxon>
        <taxon>Gunneridae</taxon>
        <taxon>Pentapetalae</taxon>
        <taxon>asterids</taxon>
        <taxon>lamiids</taxon>
        <taxon>Solanales</taxon>
        <taxon>Solanaceae</taxon>
        <taxon>Solanoideae</taxon>
        <taxon>Solaneae</taxon>
        <taxon>Solanum</taxon>
    </lineage>
</organism>
<reference evidence="1" key="1">
    <citation type="submission" date="2015-12" db="EMBL/GenBank/DDBJ databases">
        <title>Gene expression during late stages of embryo sac development: a critical building block for successful pollen-pistil interactions.</title>
        <authorList>
            <person name="Liu Y."/>
            <person name="Joly V."/>
            <person name="Sabar M."/>
            <person name="Matton D.P."/>
        </authorList>
    </citation>
    <scope>NUCLEOTIDE SEQUENCE</scope>
</reference>
<name>A0A0V0GY75_SOLCH</name>
<protein>
    <submittedName>
        <fullName evidence="1">Putative ovule protein</fullName>
    </submittedName>
</protein>